<dbReference type="Pfam" id="PF13207">
    <property type="entry name" value="AAA_17"/>
    <property type="match status" value="1"/>
</dbReference>
<gene>
    <name evidence="1" type="ORF">NSIN_20066</name>
</gene>
<evidence type="ECO:0008006" key="3">
    <source>
        <dbReference type="Google" id="ProtNLM"/>
    </source>
</evidence>
<dbReference type="SUPFAM" id="SSF52540">
    <property type="entry name" value="P-loop containing nucleoside triphosphate hydrolases"/>
    <property type="match status" value="1"/>
</dbReference>
<accession>A0A2H1EG12</accession>
<organism evidence="1 2">
    <name type="scientific">Nitrosotalea sinensis</name>
    <dbReference type="NCBI Taxonomy" id="1499975"/>
    <lineage>
        <taxon>Archaea</taxon>
        <taxon>Nitrososphaerota</taxon>
        <taxon>Nitrososphaeria</taxon>
        <taxon>Nitrosotaleales</taxon>
        <taxon>Nitrosotaleaceae</taxon>
        <taxon>Nitrosotalea</taxon>
    </lineage>
</organism>
<protein>
    <recommendedName>
        <fullName evidence="3">Dephospho-CoA kinase</fullName>
    </recommendedName>
</protein>
<dbReference type="Proteomes" id="UP000232412">
    <property type="component" value="Unassembled WGS sequence"/>
</dbReference>
<dbReference type="PANTHER" id="PTHR41930">
    <property type="entry name" value="UPF0200 PROTEIN MJ1399"/>
    <property type="match status" value="1"/>
</dbReference>
<proteinExistence type="predicted"/>
<evidence type="ECO:0000313" key="2">
    <source>
        <dbReference type="Proteomes" id="UP000232412"/>
    </source>
</evidence>
<dbReference type="PANTHER" id="PTHR41930:SF1">
    <property type="entry name" value="DEPHOSPHO-COA KINASE"/>
    <property type="match status" value="1"/>
</dbReference>
<dbReference type="AlphaFoldDB" id="A0A2H1EG12"/>
<sequence length="205" mass="22411">MKLQFVASIIISGSFIDWRIKLMDVKLIVCLTGMPGAGKTTIAEGLKPKGFEKITMGDAVRAEATRRKIDPTGANLGKLMLELREKNGPGAVAELIKDDIQNSKSDVVLVDGVRSLAEVNVLKKIGTVKILAIHASGDTRYKFLTERGRTDAPSDREDFTKRDSREIGVGMSESIALADETISNNNMTIEELVNTAYNVIKGWMN</sequence>
<dbReference type="EMBL" id="FRFC01000003">
    <property type="protein sequence ID" value="SHO43447.1"/>
    <property type="molecule type" value="Genomic_DNA"/>
</dbReference>
<dbReference type="Gene3D" id="3.40.50.300">
    <property type="entry name" value="P-loop containing nucleotide triphosphate hydrolases"/>
    <property type="match status" value="1"/>
</dbReference>
<reference evidence="2" key="1">
    <citation type="submission" date="2016-12" db="EMBL/GenBank/DDBJ databases">
        <authorList>
            <person name="Herbold C."/>
        </authorList>
    </citation>
    <scope>NUCLEOTIDE SEQUENCE [LARGE SCALE GENOMIC DNA]</scope>
</reference>
<keyword evidence="2" id="KW-1185">Reference proteome</keyword>
<name>A0A2H1EG12_9ARCH</name>
<evidence type="ECO:0000313" key="1">
    <source>
        <dbReference type="EMBL" id="SHO43447.1"/>
    </source>
</evidence>
<dbReference type="InterPro" id="IPR027417">
    <property type="entry name" value="P-loop_NTPase"/>
</dbReference>